<keyword evidence="1" id="KW-0677">Repeat</keyword>
<dbReference type="Gene3D" id="3.30.70.1390">
    <property type="entry name" value="ROC domain from the Parkinson's disease-associated leucine-rich repeat kinase 2"/>
    <property type="match status" value="1"/>
</dbReference>
<dbReference type="AlphaFoldDB" id="A0A6J8APN2"/>
<sequence>MVILMILIIGTATGYDLQCPAQSEWRLRANVSCYSEDKYVCLFHLLENKYEENCLGSDQSSIGSMLVFQPLFNLAECNIGRYQPIVFTTHGNIECLLIKSKCTGEGQVVYNNGSNSTDITCRCDYKKGYAFVSRPKNTCFCIPSEEDCSCLSVTCPQLSPDYQCITEGEILMNKACREIHSDISYNTHNSTVQCIVINRKSYSNAPHVAYIIITSIAVCIVLALLTAQVFVSPQILSQETVKCNGRNIGVKCRVSSYLPLTSVIWCKEPGEHTCTDTKSYNVFRCNGIRTLTYENPDYEPAAYKCIASNMIGTVESDPVQLYDNKRQKFIHELMLKGECGKLHFARLVFIGKNGVGKTSLMRRLLWQHKEDVTFTQSTDGIEVEKCNINIKDGKWSHCDKISHDLTRLIHQVYREKVLTVEKAVGNNDIRPEHFGSNTDEINRVLDDKKFSHSSDKSDNIKTDVTGSESFERDDTLSIDISRTKATTLVSENIKHNAEAVQTDINQIQPDNIKFQNVNDNTIHSYDRESDSVNDKIINQLTSTIMKSHFQQQESEQDDMMASCWLWDFAGQKDFYATHQVFLSNCAIYLLVTDSLEFTTADSIGIDIEDSAKCVSFWFDVIHCYWSTTKKDRLDPPIIVVCTNEDKFKNMFVSERFTVHKDVIENQAQTFIKFLNLVTDKFRKEPSRRKNRQDTFHENLGKVLKGQEKKKHLRNIYFVSNTEDDDNVFEEIRNDISRHAMDMKDWGIDCPLKWLLFQQVLGKLSESGVPISTTMELSKIAKHDDIGITNNYEFKQCLQYCHDNGTVIYFEEESLQDHVILDPKWLVDAFRCLVTDKIANIIKVSDDWQNLTETGELTDKLISDLFKKEPNLKFFENKTHLIEVMKRFDIIVDLKNSNALYMPCMMKSCSFEKFRTQIFVGSQARHRTSWFCLDFEFLPPAFFNHILVWYIKRYSVSVILEQGLRNERKALYRQIGVFDLDSSGCEQLVVCEGRNIIALQVWNLRVSKQTYGDIRTDLIEFIVTLRDRYRLKLVFTITFKCKDGDFNSNLRKLSSLLPREYLCKEHETTHLSDDLVKPWGLSAELQLLRDTEYYRKNKGNTVKFTKLNRTFTPPFTLCSYCTILTESKTVIVKQVPRVQCKICTRYKMT</sequence>
<evidence type="ECO:0000259" key="3">
    <source>
        <dbReference type="PROSITE" id="PS50835"/>
    </source>
</evidence>
<dbReference type="InterPro" id="IPR013783">
    <property type="entry name" value="Ig-like_fold"/>
</dbReference>
<proteinExistence type="predicted"/>
<keyword evidence="5" id="KW-1185">Reference proteome</keyword>
<dbReference type="SUPFAM" id="SSF52540">
    <property type="entry name" value="P-loop containing nucleoside triphosphate hydrolases"/>
    <property type="match status" value="1"/>
</dbReference>
<reference evidence="4 5" key="1">
    <citation type="submission" date="2020-06" db="EMBL/GenBank/DDBJ databases">
        <authorList>
            <person name="Li R."/>
            <person name="Bekaert M."/>
        </authorList>
    </citation>
    <scope>NUCLEOTIDE SEQUENCE [LARGE SCALE GENOMIC DNA]</scope>
    <source>
        <strain evidence="5">wild</strain>
    </source>
</reference>
<protein>
    <recommendedName>
        <fullName evidence="3">Ig-like domain-containing protein</fullName>
    </recommendedName>
</protein>
<dbReference type="InterPro" id="IPR007110">
    <property type="entry name" value="Ig-like_dom"/>
</dbReference>
<evidence type="ECO:0000313" key="4">
    <source>
        <dbReference type="EMBL" id="CAC5371716.1"/>
    </source>
</evidence>
<dbReference type="Gene3D" id="2.60.40.10">
    <property type="entry name" value="Immunoglobulins"/>
    <property type="match status" value="1"/>
</dbReference>
<evidence type="ECO:0000313" key="5">
    <source>
        <dbReference type="Proteomes" id="UP000507470"/>
    </source>
</evidence>
<keyword evidence="2" id="KW-0472">Membrane</keyword>
<keyword evidence="2" id="KW-1133">Transmembrane helix</keyword>
<evidence type="ECO:0000256" key="1">
    <source>
        <dbReference type="ARBA" id="ARBA00022737"/>
    </source>
</evidence>
<dbReference type="Proteomes" id="UP000507470">
    <property type="component" value="Unassembled WGS sequence"/>
</dbReference>
<accession>A0A6J8APN2</accession>
<dbReference type="PROSITE" id="PS50835">
    <property type="entry name" value="IG_LIKE"/>
    <property type="match status" value="1"/>
</dbReference>
<dbReference type="Pfam" id="PF16095">
    <property type="entry name" value="COR-A"/>
    <property type="match status" value="1"/>
</dbReference>
<dbReference type="Pfam" id="PF08477">
    <property type="entry name" value="Roc"/>
    <property type="match status" value="1"/>
</dbReference>
<dbReference type="Gene3D" id="1.10.10.10">
    <property type="entry name" value="Winged helix-like DNA-binding domain superfamily/Winged helix DNA-binding domain"/>
    <property type="match status" value="1"/>
</dbReference>
<dbReference type="InterPro" id="IPR036388">
    <property type="entry name" value="WH-like_DNA-bd_sf"/>
</dbReference>
<gene>
    <name evidence="4" type="ORF">MCOR_10075</name>
</gene>
<organism evidence="4 5">
    <name type="scientific">Mytilus coruscus</name>
    <name type="common">Sea mussel</name>
    <dbReference type="NCBI Taxonomy" id="42192"/>
    <lineage>
        <taxon>Eukaryota</taxon>
        <taxon>Metazoa</taxon>
        <taxon>Spiralia</taxon>
        <taxon>Lophotrochozoa</taxon>
        <taxon>Mollusca</taxon>
        <taxon>Bivalvia</taxon>
        <taxon>Autobranchia</taxon>
        <taxon>Pteriomorphia</taxon>
        <taxon>Mytilida</taxon>
        <taxon>Mytiloidea</taxon>
        <taxon>Mytilidae</taxon>
        <taxon>Mytilinae</taxon>
        <taxon>Mytilus</taxon>
    </lineage>
</organism>
<dbReference type="PANTHER" id="PTHR47679:SF2">
    <property type="entry name" value="C-TERMINAL OF ROC (COR) DOMAIN-CONTAINING PROTEIN"/>
    <property type="match status" value="1"/>
</dbReference>
<dbReference type="OrthoDB" id="5962960at2759"/>
<dbReference type="InterPro" id="IPR027417">
    <property type="entry name" value="P-loop_NTPase"/>
</dbReference>
<feature type="domain" description="Ig-like" evidence="3">
    <location>
        <begin position="233"/>
        <end position="320"/>
    </location>
</feature>
<dbReference type="SUPFAM" id="SSF48726">
    <property type="entry name" value="Immunoglobulin"/>
    <property type="match status" value="1"/>
</dbReference>
<name>A0A6J8APN2_MYTCO</name>
<keyword evidence="2" id="KW-0812">Transmembrane</keyword>
<dbReference type="InterPro" id="IPR036179">
    <property type="entry name" value="Ig-like_dom_sf"/>
</dbReference>
<dbReference type="Gene3D" id="3.40.50.300">
    <property type="entry name" value="P-loop containing nucleotide triphosphate hydrolases"/>
    <property type="match status" value="1"/>
</dbReference>
<dbReference type="EMBL" id="CACVKT020001793">
    <property type="protein sequence ID" value="CAC5371716.1"/>
    <property type="molecule type" value="Genomic_DNA"/>
</dbReference>
<dbReference type="PANTHER" id="PTHR47679">
    <property type="entry name" value="PROTEIN TORNADO 1"/>
    <property type="match status" value="1"/>
</dbReference>
<dbReference type="InterPro" id="IPR032171">
    <property type="entry name" value="COR-A"/>
</dbReference>
<evidence type="ECO:0000256" key="2">
    <source>
        <dbReference type="SAM" id="Phobius"/>
    </source>
</evidence>
<feature type="transmembrane region" description="Helical" evidence="2">
    <location>
        <begin position="208"/>
        <end position="231"/>
    </location>
</feature>